<gene>
    <name evidence="3" type="ORF">PMN70_04175</name>
</gene>
<dbReference type="InterPro" id="IPR033756">
    <property type="entry name" value="YlxH/NBP35"/>
</dbReference>
<dbReference type="RefSeq" id="WP_226555230.1">
    <property type="nucleotide sequence ID" value="NZ_AP031419.1"/>
</dbReference>
<dbReference type="Pfam" id="PF10609">
    <property type="entry name" value="ParA"/>
    <property type="match status" value="1"/>
</dbReference>
<dbReference type="Proteomes" id="UP001212008">
    <property type="component" value="Unassembled WGS sequence"/>
</dbReference>
<protein>
    <submittedName>
        <fullName evidence="3">P-loop NTPase</fullName>
    </submittedName>
</protein>
<evidence type="ECO:0000313" key="3">
    <source>
        <dbReference type="EMBL" id="MDB6491397.1"/>
    </source>
</evidence>
<evidence type="ECO:0000256" key="2">
    <source>
        <dbReference type="ARBA" id="ARBA00022840"/>
    </source>
</evidence>
<comment type="caution">
    <text evidence="3">The sequence shown here is derived from an EMBL/GenBank/DDBJ whole genome shotgun (WGS) entry which is preliminary data.</text>
</comment>
<proteinExistence type="predicted"/>
<keyword evidence="1" id="KW-0547">Nucleotide-binding</keyword>
<dbReference type="AlphaFoldDB" id="A0ABD4W6W4"/>
<dbReference type="InterPro" id="IPR050625">
    <property type="entry name" value="ParA/MinD_ATPase"/>
</dbReference>
<dbReference type="Gene3D" id="3.40.50.300">
    <property type="entry name" value="P-loop containing nucleotide triphosphate hydrolases"/>
    <property type="match status" value="1"/>
</dbReference>
<dbReference type="PANTHER" id="PTHR43384:SF6">
    <property type="entry name" value="SEPTUM SITE-DETERMINING PROTEIN MIND HOMOLOG, CHLOROPLASTIC"/>
    <property type="match status" value="1"/>
</dbReference>
<dbReference type="SUPFAM" id="SSF52540">
    <property type="entry name" value="P-loop containing nucleoside triphosphate hydrolases"/>
    <property type="match status" value="1"/>
</dbReference>
<reference evidence="3 4" key="1">
    <citation type="submission" date="2023-01" db="EMBL/GenBank/DDBJ databases">
        <title>Human gut microbiome strain richness.</title>
        <authorList>
            <person name="Chen-Liaw A."/>
        </authorList>
    </citation>
    <scope>NUCLEOTIDE SEQUENCE [LARGE SCALE GENOMIC DNA]</scope>
    <source>
        <strain evidence="3 4">RTP21311st1_C8_RTP21311_201001</strain>
    </source>
</reference>
<accession>A0ABD4W6W4</accession>
<dbReference type="EMBL" id="JAQKRA010000001">
    <property type="protein sequence ID" value="MDB6491397.1"/>
    <property type="molecule type" value="Genomic_DNA"/>
</dbReference>
<name>A0ABD4W6W4_BIFPS</name>
<dbReference type="InterPro" id="IPR027417">
    <property type="entry name" value="P-loop_NTPase"/>
</dbReference>
<evidence type="ECO:0000313" key="4">
    <source>
        <dbReference type="Proteomes" id="UP001212008"/>
    </source>
</evidence>
<keyword evidence="2" id="KW-0067">ATP-binding</keyword>
<sequence>MSNATSFSNVPPVPLPSGGLLPVAGAIAPQASPPTQRRTVSAQRFYTPPGSNRGGTQLVGAVPGTYGMVAQCGRASVEEPCDMGNVVVIDSVVAGVGTSTLAALLARELSERGLKCVLVDADLQGGGLDVLLGVENEDGSRFGEISAPLGNIDGKALLRELPIWDGVPLLACDPWKTENPQSWEVQACIHALSQVRSVVVVDMGQWNGLQDLTELRKAIRITVVELTVLGLARAKANLRAHHGSIGEHDAATQEREFLVGVQPRGTVRDHGTTAIEEAAEYLDCDITAVIKPDAKLCSELLEGLGLRKPNRTNAKAIATLADLIQEALGEKSISHGTRAT</sequence>
<evidence type="ECO:0000256" key="1">
    <source>
        <dbReference type="ARBA" id="ARBA00022741"/>
    </source>
</evidence>
<dbReference type="PANTHER" id="PTHR43384">
    <property type="entry name" value="SEPTUM SITE-DETERMINING PROTEIN MIND HOMOLOG, CHLOROPLASTIC-RELATED"/>
    <property type="match status" value="1"/>
</dbReference>
<organism evidence="3 4">
    <name type="scientific">Bifidobacterium pseudocatenulatum</name>
    <dbReference type="NCBI Taxonomy" id="28026"/>
    <lineage>
        <taxon>Bacteria</taxon>
        <taxon>Bacillati</taxon>
        <taxon>Actinomycetota</taxon>
        <taxon>Actinomycetes</taxon>
        <taxon>Bifidobacteriales</taxon>
        <taxon>Bifidobacteriaceae</taxon>
        <taxon>Bifidobacterium</taxon>
    </lineage>
</organism>
<dbReference type="GO" id="GO:0005524">
    <property type="term" value="F:ATP binding"/>
    <property type="evidence" value="ECO:0007669"/>
    <property type="project" value="UniProtKB-KW"/>
</dbReference>